<keyword evidence="5 8" id="KW-0378">Hydrolase</keyword>
<dbReference type="InterPro" id="IPR036041">
    <property type="entry name" value="Ribosome-inact_prot_sf"/>
</dbReference>
<keyword evidence="6 8" id="KW-0611">Plant defense</keyword>
<dbReference type="EMBL" id="JACBKZ010000014">
    <property type="protein sequence ID" value="KAF5932977.1"/>
    <property type="molecule type" value="Genomic_DNA"/>
</dbReference>
<dbReference type="InterPro" id="IPR001574">
    <property type="entry name" value="Ribosome_inactivat_prot"/>
</dbReference>
<accession>A0A7J7FXV3</accession>
<dbReference type="GO" id="GO:0030598">
    <property type="term" value="F:rRNA N-glycosylase activity"/>
    <property type="evidence" value="ECO:0007669"/>
    <property type="project" value="UniProtKB-EC"/>
</dbReference>
<evidence type="ECO:0000256" key="7">
    <source>
        <dbReference type="ARBA" id="ARBA00023193"/>
    </source>
</evidence>
<dbReference type="AlphaFoldDB" id="A0A7J7FXV3"/>
<gene>
    <name evidence="9" type="ORF">HYC85_029148</name>
</gene>
<reference evidence="10" key="1">
    <citation type="journal article" date="2020" name="Nat. Commun.">
        <title>Genome assembly of wild tea tree DASZ reveals pedigree and selection history of tea varieties.</title>
        <authorList>
            <person name="Zhang W."/>
            <person name="Zhang Y."/>
            <person name="Qiu H."/>
            <person name="Guo Y."/>
            <person name="Wan H."/>
            <person name="Zhang X."/>
            <person name="Scossa F."/>
            <person name="Alseekh S."/>
            <person name="Zhang Q."/>
            <person name="Wang P."/>
            <person name="Xu L."/>
            <person name="Schmidt M.H."/>
            <person name="Jia X."/>
            <person name="Li D."/>
            <person name="Zhu A."/>
            <person name="Guo F."/>
            <person name="Chen W."/>
            <person name="Ni D."/>
            <person name="Usadel B."/>
            <person name="Fernie A.R."/>
            <person name="Wen W."/>
        </authorList>
    </citation>
    <scope>NUCLEOTIDE SEQUENCE [LARGE SCALE GENOMIC DNA]</scope>
    <source>
        <strain evidence="10">cv. G240</strain>
    </source>
</reference>
<dbReference type="Gene3D" id="3.40.420.10">
    <property type="entry name" value="Ricin (A subunit), domain 1"/>
    <property type="match status" value="1"/>
</dbReference>
<evidence type="ECO:0000256" key="8">
    <source>
        <dbReference type="RuleBase" id="RU004915"/>
    </source>
</evidence>
<evidence type="ECO:0000313" key="10">
    <source>
        <dbReference type="Proteomes" id="UP000593564"/>
    </source>
</evidence>
<evidence type="ECO:0000313" key="9">
    <source>
        <dbReference type="EMBL" id="KAF5932977.1"/>
    </source>
</evidence>
<keyword evidence="10" id="KW-1185">Reference proteome</keyword>
<comment type="caution">
    <text evidence="9">The sequence shown here is derived from an EMBL/GenBank/DDBJ whole genome shotgun (WGS) entry which is preliminary data.</text>
</comment>
<evidence type="ECO:0000256" key="5">
    <source>
        <dbReference type="ARBA" id="ARBA00022801"/>
    </source>
</evidence>
<protein>
    <recommendedName>
        <fullName evidence="3 8">rRNA N-glycosylase</fullName>
        <ecNumber evidence="3 8">3.2.2.22</ecNumber>
    </recommendedName>
</protein>
<dbReference type="PANTHER" id="PTHR33453:SF9">
    <property type="entry name" value="ALBUMIN B-32"/>
    <property type="match status" value="1"/>
</dbReference>
<evidence type="ECO:0000256" key="4">
    <source>
        <dbReference type="ARBA" id="ARBA00022656"/>
    </source>
</evidence>
<dbReference type="GO" id="GO:0017148">
    <property type="term" value="P:negative regulation of translation"/>
    <property type="evidence" value="ECO:0007669"/>
    <property type="project" value="UniProtKB-KW"/>
</dbReference>
<dbReference type="Pfam" id="PF00161">
    <property type="entry name" value="RIP"/>
    <property type="match status" value="1"/>
</dbReference>
<dbReference type="SUPFAM" id="SSF56371">
    <property type="entry name" value="Ribosome inactivating proteins (RIP)"/>
    <property type="match status" value="1"/>
</dbReference>
<evidence type="ECO:0000256" key="1">
    <source>
        <dbReference type="ARBA" id="ARBA00000237"/>
    </source>
</evidence>
<dbReference type="EC" id="3.2.2.22" evidence="3 8"/>
<evidence type="ECO:0000256" key="6">
    <source>
        <dbReference type="ARBA" id="ARBA00022821"/>
    </source>
</evidence>
<dbReference type="PANTHER" id="PTHR33453">
    <property type="match status" value="1"/>
</dbReference>
<dbReference type="Proteomes" id="UP000593564">
    <property type="component" value="Unassembled WGS sequence"/>
</dbReference>
<keyword evidence="7 8" id="KW-0652">Protein synthesis inhibitor</keyword>
<evidence type="ECO:0000256" key="2">
    <source>
        <dbReference type="ARBA" id="ARBA00008544"/>
    </source>
</evidence>
<comment type="catalytic activity">
    <reaction evidence="1 8">
        <text>Endohydrolysis of the N-glycosidic bond at one specific adenosine on the 28S rRNA.</text>
        <dbReference type="EC" id="3.2.2.22"/>
    </reaction>
</comment>
<dbReference type="GO" id="GO:0090729">
    <property type="term" value="F:toxin activity"/>
    <property type="evidence" value="ECO:0007669"/>
    <property type="project" value="UniProtKB-KW"/>
</dbReference>
<dbReference type="GO" id="GO:0006952">
    <property type="term" value="P:defense response"/>
    <property type="evidence" value="ECO:0007669"/>
    <property type="project" value="UniProtKB-KW"/>
</dbReference>
<keyword evidence="4 8" id="KW-0800">Toxin</keyword>
<reference evidence="9 10" key="2">
    <citation type="submission" date="2020-07" db="EMBL/GenBank/DDBJ databases">
        <title>Genome assembly of wild tea tree DASZ reveals pedigree and selection history of tea varieties.</title>
        <authorList>
            <person name="Zhang W."/>
        </authorList>
    </citation>
    <scope>NUCLEOTIDE SEQUENCE [LARGE SCALE GENOMIC DNA]</scope>
    <source>
        <strain evidence="10">cv. G240</strain>
        <tissue evidence="9">Leaf</tissue>
    </source>
</reference>
<proteinExistence type="inferred from homology"/>
<organism evidence="9 10">
    <name type="scientific">Camellia sinensis</name>
    <name type="common">Tea plant</name>
    <name type="synonym">Thea sinensis</name>
    <dbReference type="NCBI Taxonomy" id="4442"/>
    <lineage>
        <taxon>Eukaryota</taxon>
        <taxon>Viridiplantae</taxon>
        <taxon>Streptophyta</taxon>
        <taxon>Embryophyta</taxon>
        <taxon>Tracheophyta</taxon>
        <taxon>Spermatophyta</taxon>
        <taxon>Magnoliopsida</taxon>
        <taxon>eudicotyledons</taxon>
        <taxon>Gunneridae</taxon>
        <taxon>Pentapetalae</taxon>
        <taxon>asterids</taxon>
        <taxon>Ericales</taxon>
        <taxon>Theaceae</taxon>
        <taxon>Camellia</taxon>
    </lineage>
</organism>
<name>A0A7J7FXV3_CAMSI</name>
<sequence>MNNIALGPTALTNVVNDLATPTISYADRMRSLIIVIQMICELITFTRISDLLAATFNRSNSSPLPDWMLALVRNWGDLFAALLRADANPNNSFRLSQPNDMNIVSTLDAVVVLGILLRSVRASSSSSNPKPQTLNPLGV</sequence>
<comment type="similarity">
    <text evidence="2">Belongs to the ribosome-inactivating protein family. Type 1 RIP subfamily.</text>
</comment>
<dbReference type="InterPro" id="IPR016138">
    <property type="entry name" value="Ribosome_inactivat_prot_sub1"/>
</dbReference>
<evidence type="ECO:0000256" key="3">
    <source>
        <dbReference type="ARBA" id="ARBA00012001"/>
    </source>
</evidence>